<organism evidence="1 2">
    <name type="scientific">Romanomermis culicivorax</name>
    <name type="common">Nematode worm</name>
    <dbReference type="NCBI Taxonomy" id="13658"/>
    <lineage>
        <taxon>Eukaryota</taxon>
        <taxon>Metazoa</taxon>
        <taxon>Ecdysozoa</taxon>
        <taxon>Nematoda</taxon>
        <taxon>Enoplea</taxon>
        <taxon>Dorylaimia</taxon>
        <taxon>Mermithida</taxon>
        <taxon>Mermithoidea</taxon>
        <taxon>Mermithidae</taxon>
        <taxon>Romanomermis</taxon>
    </lineage>
</organism>
<reference evidence="2" key="1">
    <citation type="submission" date="2022-11" db="UniProtKB">
        <authorList>
            <consortium name="WormBaseParasite"/>
        </authorList>
    </citation>
    <scope>IDENTIFICATION</scope>
</reference>
<proteinExistence type="predicted"/>
<keyword evidence="1" id="KW-1185">Reference proteome</keyword>
<protein>
    <submittedName>
        <fullName evidence="2">Uncharacterized protein</fullName>
    </submittedName>
</protein>
<dbReference type="Proteomes" id="UP000887565">
    <property type="component" value="Unplaced"/>
</dbReference>
<evidence type="ECO:0000313" key="1">
    <source>
        <dbReference type="Proteomes" id="UP000887565"/>
    </source>
</evidence>
<sequence length="86" mass="9818">MKVMAKQECRKFSKACRKTGGGNDEEPVPTEISEKIQSMISEQMGPMIKDCFDNDVTDDGSKVTDEQLTIEEIVSEKREYERINKL</sequence>
<evidence type="ECO:0000313" key="2">
    <source>
        <dbReference type="WBParaSite" id="nRc.2.0.1.t36505-RA"/>
    </source>
</evidence>
<accession>A0A915KDQ7</accession>
<dbReference type="AlphaFoldDB" id="A0A915KDQ7"/>
<name>A0A915KDQ7_ROMCU</name>
<dbReference type="WBParaSite" id="nRc.2.0.1.t36505-RA">
    <property type="protein sequence ID" value="nRc.2.0.1.t36505-RA"/>
    <property type="gene ID" value="nRc.2.0.1.g36505"/>
</dbReference>